<keyword evidence="9" id="KW-1185">Reference proteome</keyword>
<evidence type="ECO:0000256" key="3">
    <source>
        <dbReference type="ARBA" id="ARBA00022692"/>
    </source>
</evidence>
<organism evidence="8 9">
    <name type="scientific">Mesorhizobium shangrilense</name>
    <dbReference type="NCBI Taxonomy" id="460060"/>
    <lineage>
        <taxon>Bacteria</taxon>
        <taxon>Pseudomonadati</taxon>
        <taxon>Pseudomonadota</taxon>
        <taxon>Alphaproteobacteria</taxon>
        <taxon>Hyphomicrobiales</taxon>
        <taxon>Phyllobacteriaceae</taxon>
        <taxon>Mesorhizobium</taxon>
    </lineage>
</organism>
<proteinExistence type="predicted"/>
<evidence type="ECO:0000256" key="5">
    <source>
        <dbReference type="ARBA" id="ARBA00023034"/>
    </source>
</evidence>
<comment type="subcellular location">
    <subcellularLocation>
        <location evidence="1">Golgi apparatus membrane</location>
        <topology evidence="1">Single-pass type II membrane protein</topology>
    </subcellularLocation>
</comment>
<keyword evidence="3" id="KW-0812">Transmembrane</keyword>
<evidence type="ECO:0000313" key="8">
    <source>
        <dbReference type="EMBL" id="MET2827794.1"/>
    </source>
</evidence>
<evidence type="ECO:0000256" key="2">
    <source>
        <dbReference type="ARBA" id="ARBA00022679"/>
    </source>
</evidence>
<evidence type="ECO:0000256" key="1">
    <source>
        <dbReference type="ARBA" id="ARBA00004323"/>
    </source>
</evidence>
<dbReference type="InterPro" id="IPR027417">
    <property type="entry name" value="P-loop_NTPase"/>
</dbReference>
<dbReference type="InterPro" id="IPR005331">
    <property type="entry name" value="Sulfotransferase"/>
</dbReference>
<keyword evidence="7" id="KW-0325">Glycoprotein</keyword>
<dbReference type="PANTHER" id="PTHR12137">
    <property type="entry name" value="CARBOHYDRATE SULFOTRANSFERASE"/>
    <property type="match status" value="1"/>
</dbReference>
<protein>
    <submittedName>
        <fullName evidence="8">Sulfotransferase family 2 domain-containing protein</fullName>
    </submittedName>
</protein>
<keyword evidence="5" id="KW-0333">Golgi apparatus</keyword>
<keyword evidence="4" id="KW-1133">Transmembrane helix</keyword>
<evidence type="ECO:0000256" key="7">
    <source>
        <dbReference type="ARBA" id="ARBA00023180"/>
    </source>
</evidence>
<dbReference type="InterPro" id="IPR018011">
    <property type="entry name" value="Carb_sulfotrans_8-10"/>
</dbReference>
<name>A0ABV2DD45_9HYPH</name>
<evidence type="ECO:0000313" key="9">
    <source>
        <dbReference type="Proteomes" id="UP001548832"/>
    </source>
</evidence>
<keyword evidence="6" id="KW-0472">Membrane</keyword>
<gene>
    <name evidence="8" type="ORF">ABVQ20_12495</name>
</gene>
<dbReference type="Proteomes" id="UP001548832">
    <property type="component" value="Unassembled WGS sequence"/>
</dbReference>
<comment type="caution">
    <text evidence="8">The sequence shown here is derived from an EMBL/GenBank/DDBJ whole genome shotgun (WGS) entry which is preliminary data.</text>
</comment>
<dbReference type="RefSeq" id="WP_354459800.1">
    <property type="nucleotide sequence ID" value="NZ_JBEWSZ010000001.1"/>
</dbReference>
<reference evidence="8 9" key="1">
    <citation type="submission" date="2024-06" db="EMBL/GenBank/DDBJ databases">
        <authorList>
            <person name="Kim D.-U."/>
        </authorList>
    </citation>
    <scope>NUCLEOTIDE SEQUENCE [LARGE SCALE GENOMIC DNA]</scope>
    <source>
        <strain evidence="8 9">KACC15460</strain>
    </source>
</reference>
<dbReference type="Pfam" id="PF03567">
    <property type="entry name" value="Sulfotransfer_2"/>
    <property type="match status" value="1"/>
</dbReference>
<dbReference type="EMBL" id="JBEWSZ010000001">
    <property type="protein sequence ID" value="MET2827794.1"/>
    <property type="molecule type" value="Genomic_DNA"/>
</dbReference>
<sequence length="266" mass="31331">MCRYPEYGGDEGNCLKAAAAKVLPEYTAMIISHAHRFVLFSPWKTASSTCNDRLQIYNESRYSRFFYFNTYLKRVVHQHITVAEFKSLPESHLGYITASFVRNPYDRAYSGFKQIQRDIANQPQAEYEHEWIRELVKCQLCENHKRIIDSGYDFNKWIMLIPEYEVIDVGRNTNMPLHPATYWTHFDEEQYVDFIGKVETFEEDFGRFCQFTGLGTPARINGNVTDLSITDKHGYRYISKMSHRAIGRINEMFRNDFELLGYERVS</sequence>
<accession>A0ABV2DD45</accession>
<evidence type="ECO:0000256" key="6">
    <source>
        <dbReference type="ARBA" id="ARBA00023136"/>
    </source>
</evidence>
<dbReference type="SUPFAM" id="SSF52540">
    <property type="entry name" value="P-loop containing nucleoside triphosphate hydrolases"/>
    <property type="match status" value="1"/>
</dbReference>
<keyword evidence="2" id="KW-0808">Transferase</keyword>
<evidence type="ECO:0000256" key="4">
    <source>
        <dbReference type="ARBA" id="ARBA00022989"/>
    </source>
</evidence>
<dbReference type="PANTHER" id="PTHR12137:SF54">
    <property type="entry name" value="CARBOHYDRATE SULFOTRANSFERASE"/>
    <property type="match status" value="1"/>
</dbReference>